<keyword evidence="1" id="KW-0472">Membrane</keyword>
<dbReference type="EMBL" id="FMYP01000087">
    <property type="protein sequence ID" value="SDD12080.1"/>
    <property type="molecule type" value="Genomic_DNA"/>
</dbReference>
<evidence type="ECO:0000313" key="3">
    <source>
        <dbReference type="Proteomes" id="UP000199452"/>
    </source>
</evidence>
<proteinExistence type="predicted"/>
<reference evidence="2 3" key="1">
    <citation type="submission" date="2016-09" db="EMBL/GenBank/DDBJ databases">
        <authorList>
            <person name="Capua I."/>
            <person name="De Benedictis P."/>
            <person name="Joannis T."/>
            <person name="Lombin L.H."/>
            <person name="Cattoli G."/>
        </authorList>
    </citation>
    <scope>NUCLEOTIDE SEQUENCE [LARGE SCALE GENOMIC DNA]</scope>
    <source>
        <strain evidence="2 3">A7P-90m</strain>
    </source>
</reference>
<accession>A0A1G6S5A7</accession>
<dbReference type="AlphaFoldDB" id="A0A1G6S5A7"/>
<name>A0A1G6S5A7_9BACT</name>
<sequence length="146" mass="15605">MKIIRKIVAIQMAIMVALTSGGFTVFLNLCGCTQEVTLSILSTPEACCGTQLLCDTESNSTHGNLIGEENCCKTITSYQKLSETTAPCSVAPIFADVTTLLNGITHDEPSSNKIEVTSIKPPPLIRSGKLLVLFLNNPKIPSHQIG</sequence>
<gene>
    <name evidence="2" type="ORF">SAMN05216323_10878</name>
</gene>
<evidence type="ECO:0000313" key="2">
    <source>
        <dbReference type="EMBL" id="SDD12080.1"/>
    </source>
</evidence>
<keyword evidence="3" id="KW-1185">Reference proteome</keyword>
<feature type="transmembrane region" description="Helical" evidence="1">
    <location>
        <begin position="7"/>
        <end position="29"/>
    </location>
</feature>
<dbReference type="RefSeq" id="WP_092440736.1">
    <property type="nucleotide sequence ID" value="NZ_FMYP01000087.1"/>
</dbReference>
<keyword evidence="1" id="KW-0812">Transmembrane</keyword>
<organism evidence="2 3">
    <name type="scientific">Williamwhitmania taraxaci</name>
    <dbReference type="NCBI Taxonomy" id="1640674"/>
    <lineage>
        <taxon>Bacteria</taxon>
        <taxon>Pseudomonadati</taxon>
        <taxon>Bacteroidota</taxon>
        <taxon>Bacteroidia</taxon>
        <taxon>Bacteroidales</taxon>
        <taxon>Williamwhitmaniaceae</taxon>
        <taxon>Williamwhitmania</taxon>
    </lineage>
</organism>
<dbReference type="Proteomes" id="UP000199452">
    <property type="component" value="Unassembled WGS sequence"/>
</dbReference>
<protein>
    <submittedName>
        <fullName evidence="2">Uncharacterized protein</fullName>
    </submittedName>
</protein>
<evidence type="ECO:0000256" key="1">
    <source>
        <dbReference type="SAM" id="Phobius"/>
    </source>
</evidence>
<keyword evidence="1" id="KW-1133">Transmembrane helix</keyword>